<dbReference type="Proteomes" id="UP000006443">
    <property type="component" value="Unassembled WGS sequence"/>
</dbReference>
<evidence type="ECO:0000256" key="2">
    <source>
        <dbReference type="SAM" id="Phobius"/>
    </source>
</evidence>
<feature type="compositionally biased region" description="Polar residues" evidence="1">
    <location>
        <begin position="72"/>
        <end position="81"/>
    </location>
</feature>
<dbReference type="GO" id="GO:0003677">
    <property type="term" value="F:DNA binding"/>
    <property type="evidence" value="ECO:0007669"/>
    <property type="project" value="InterPro"/>
</dbReference>
<evidence type="ECO:0000259" key="3">
    <source>
        <dbReference type="Pfam" id="PF13464"/>
    </source>
</evidence>
<name>C0GKG3_DETAL</name>
<feature type="region of interest" description="Disordered" evidence="1">
    <location>
        <begin position="138"/>
        <end position="184"/>
    </location>
</feature>
<organism evidence="4 5">
    <name type="scientific">Dethiobacter alkaliphilus AHT 1</name>
    <dbReference type="NCBI Taxonomy" id="555088"/>
    <lineage>
        <taxon>Bacteria</taxon>
        <taxon>Bacillati</taxon>
        <taxon>Bacillota</taxon>
        <taxon>Dethiobacteria</taxon>
        <taxon>Dethiobacterales</taxon>
        <taxon>Dethiobacteraceae</taxon>
        <taxon>Dethiobacter</taxon>
    </lineage>
</organism>
<reference evidence="4 5" key="1">
    <citation type="submission" date="2009-02" db="EMBL/GenBank/DDBJ databases">
        <title>Sequencing of the draft genome and assembly of Dethiobacter alkaliphilus AHT 1.</title>
        <authorList>
            <consortium name="US DOE Joint Genome Institute (JGI-PGF)"/>
            <person name="Lucas S."/>
            <person name="Copeland A."/>
            <person name="Lapidus A."/>
            <person name="Glavina del Rio T."/>
            <person name="Dalin E."/>
            <person name="Tice H."/>
            <person name="Bruce D."/>
            <person name="Goodwin L."/>
            <person name="Pitluck S."/>
            <person name="Larimer F."/>
            <person name="Land M.L."/>
            <person name="Hauser L."/>
            <person name="Muyzer G."/>
        </authorList>
    </citation>
    <scope>NUCLEOTIDE SEQUENCE [LARGE SCALE GENOMIC DNA]</scope>
    <source>
        <strain evidence="4 5">AHT 1</strain>
    </source>
</reference>
<dbReference type="OrthoDB" id="9797543at2"/>
<evidence type="ECO:0000313" key="5">
    <source>
        <dbReference type="Proteomes" id="UP000006443"/>
    </source>
</evidence>
<comment type="caution">
    <text evidence="4">The sequence shown here is derived from an EMBL/GenBank/DDBJ whole genome shotgun (WGS) entry which is preliminary data.</text>
</comment>
<dbReference type="InterPro" id="IPR025194">
    <property type="entry name" value="RodZ-like_C"/>
</dbReference>
<dbReference type="AlphaFoldDB" id="C0GKG3"/>
<dbReference type="STRING" id="555088.DealDRAFT_2972"/>
<keyword evidence="2" id="KW-1133">Transmembrane helix</keyword>
<dbReference type="EMBL" id="ACJM01000023">
    <property type="protein sequence ID" value="EEG76206.1"/>
    <property type="molecule type" value="Genomic_DNA"/>
</dbReference>
<dbReference type="InterPro" id="IPR001387">
    <property type="entry name" value="Cro/C1-type_HTH"/>
</dbReference>
<dbReference type="CDD" id="cd00093">
    <property type="entry name" value="HTH_XRE"/>
    <property type="match status" value="1"/>
</dbReference>
<dbReference type="eggNOG" id="COG1426">
    <property type="taxonomic scope" value="Bacteria"/>
</dbReference>
<dbReference type="Pfam" id="PF13464">
    <property type="entry name" value="RodZ_C"/>
    <property type="match status" value="1"/>
</dbReference>
<proteinExistence type="predicted"/>
<dbReference type="SUPFAM" id="SSF47413">
    <property type="entry name" value="lambda repressor-like DNA-binding domains"/>
    <property type="match status" value="1"/>
</dbReference>
<feature type="region of interest" description="Disordered" evidence="1">
    <location>
        <begin position="72"/>
        <end position="97"/>
    </location>
</feature>
<feature type="compositionally biased region" description="Acidic residues" evidence="1">
    <location>
        <begin position="167"/>
        <end position="181"/>
    </location>
</feature>
<feature type="compositionally biased region" description="Basic and acidic residues" evidence="1">
    <location>
        <begin position="85"/>
        <end position="96"/>
    </location>
</feature>
<sequence length="283" mass="31435">MQEIGQELKQAREDRGLTLEALSSSTLIAKKYLKALEEGDFDQFPGEVYLKGALRKYATEVGLDPEPLLTRYTGTEAQTDNQDNEQPKPVEKKKPMPEAVMKNYNTVRRINKGRLAMFVLVLALLFVGVRAILISADSPASTEPPALEDNELPGEQTPDDQPAPDGEPAEEEEPEDVEEQEPEMRIEAEDIQGGERFTVYNADSLVVDLSFSARCWVRAHTDGSQEFEHTFSAGDERSVRAENELRFRFGAASAVTVEVNGETIELPQSGNAYNVEIVLAEED</sequence>
<dbReference type="PANTHER" id="PTHR34475:SF1">
    <property type="entry name" value="CYTOSKELETON PROTEIN RODZ"/>
    <property type="match status" value="1"/>
</dbReference>
<keyword evidence="5" id="KW-1185">Reference proteome</keyword>
<dbReference type="Gene3D" id="1.10.260.40">
    <property type="entry name" value="lambda repressor-like DNA-binding domains"/>
    <property type="match status" value="1"/>
</dbReference>
<keyword evidence="2" id="KW-0472">Membrane</keyword>
<protein>
    <recommendedName>
        <fullName evidence="3">Cytoskeleton protein RodZ-like C-terminal domain-containing protein</fullName>
    </recommendedName>
</protein>
<dbReference type="RefSeq" id="WP_008518898.1">
    <property type="nucleotide sequence ID" value="NZ_ACJM01000023.1"/>
</dbReference>
<gene>
    <name evidence="4" type="ORF">DealDRAFT_2972</name>
</gene>
<dbReference type="InterPro" id="IPR050400">
    <property type="entry name" value="Bact_Cytoskel_RodZ"/>
</dbReference>
<dbReference type="PANTHER" id="PTHR34475">
    <property type="match status" value="1"/>
</dbReference>
<dbReference type="Pfam" id="PF13413">
    <property type="entry name" value="HTH_25"/>
    <property type="match status" value="1"/>
</dbReference>
<feature type="transmembrane region" description="Helical" evidence="2">
    <location>
        <begin position="115"/>
        <end position="133"/>
    </location>
</feature>
<evidence type="ECO:0000313" key="4">
    <source>
        <dbReference type="EMBL" id="EEG76206.1"/>
    </source>
</evidence>
<feature type="domain" description="Cytoskeleton protein RodZ-like C-terminal" evidence="3">
    <location>
        <begin position="209"/>
        <end position="269"/>
    </location>
</feature>
<accession>C0GKG3</accession>
<dbReference type="InterPro" id="IPR010982">
    <property type="entry name" value="Lambda_DNA-bd_dom_sf"/>
</dbReference>
<evidence type="ECO:0000256" key="1">
    <source>
        <dbReference type="SAM" id="MobiDB-lite"/>
    </source>
</evidence>
<keyword evidence="2" id="KW-0812">Transmembrane</keyword>